<gene>
    <name evidence="1" type="ORF">AYR47_19095</name>
</gene>
<proteinExistence type="predicted"/>
<organism evidence="1 2">
    <name type="scientific">Pseudomonas azotoformans</name>
    <dbReference type="NCBI Taxonomy" id="47878"/>
    <lineage>
        <taxon>Bacteria</taxon>
        <taxon>Pseudomonadati</taxon>
        <taxon>Pseudomonadota</taxon>
        <taxon>Gammaproteobacteria</taxon>
        <taxon>Pseudomonadales</taxon>
        <taxon>Pseudomonadaceae</taxon>
        <taxon>Pseudomonas</taxon>
    </lineage>
</organism>
<evidence type="ECO:0000313" key="2">
    <source>
        <dbReference type="Proteomes" id="UP000070516"/>
    </source>
</evidence>
<reference evidence="1 2" key="1">
    <citation type="submission" date="2016-02" db="EMBL/GenBank/DDBJ databases">
        <title>Complete genome sequence of Pseudomonas azotoformans S4.</title>
        <authorList>
            <person name="Fang Y."/>
            <person name="Wu L."/>
            <person name="Feng G."/>
        </authorList>
    </citation>
    <scope>NUCLEOTIDE SEQUENCE [LARGE SCALE GENOMIC DNA]</scope>
    <source>
        <strain evidence="1 2">S4</strain>
    </source>
</reference>
<dbReference type="AlphaFoldDB" id="A0A127I0M7"/>
<dbReference type="KEGG" id="pazo:AYR47_19095"/>
<protein>
    <submittedName>
        <fullName evidence="1">NAD synthetase</fullName>
    </submittedName>
</protein>
<accession>A0A127I0M7</accession>
<name>A0A127I0M7_PSEAZ</name>
<sequence length="304" mass="33175">MASSVLKDGFPNAHLTTRERVENSIDLRRLFAAIDADPAIVGAGVVYLDSQLWPVTLREFQPICSVFPKRVVLREMPGSLARLDFVRRLEYEPRESEVVFESIGMGVACGTALLSWLVIAGGSALSPFTAGLSGALAVIGRAAFVASFGQCANGLYRVYKEAREPAHIDWLDSEPWYQHTTAILDAVSLIGASTSFLTTVKLASATKASTGRSWRDVLRRMNRQERAKLTKELLSINHPHLSAKLIKLKQLSGDFPKRYTQAQLRHATLAQLKDTVAVGGAVAGSAMSGNLRTIAVGLYEEFDE</sequence>
<dbReference type="RefSeq" id="WP_061436330.1">
    <property type="nucleotide sequence ID" value="NZ_CP014546.1"/>
</dbReference>
<dbReference type="EMBL" id="CP014546">
    <property type="protein sequence ID" value="AMN80287.1"/>
    <property type="molecule type" value="Genomic_DNA"/>
</dbReference>
<evidence type="ECO:0000313" key="1">
    <source>
        <dbReference type="EMBL" id="AMN80287.1"/>
    </source>
</evidence>
<dbReference type="Proteomes" id="UP000070516">
    <property type="component" value="Chromosome"/>
</dbReference>